<dbReference type="GO" id="GO:0005737">
    <property type="term" value="C:cytoplasm"/>
    <property type="evidence" value="ECO:0007669"/>
    <property type="project" value="InterPro"/>
</dbReference>
<gene>
    <name evidence="4" type="primary">glpE</name>
    <name evidence="4" type="ORF">G3M70_14455</name>
</gene>
<accession>A0A7T0BY12</accession>
<dbReference type="SUPFAM" id="SSF52821">
    <property type="entry name" value="Rhodanese/Cell cycle control phosphatase"/>
    <property type="match status" value="1"/>
</dbReference>
<feature type="domain" description="Rhodanese" evidence="3">
    <location>
        <begin position="17"/>
        <end position="105"/>
    </location>
</feature>
<evidence type="ECO:0000256" key="2">
    <source>
        <dbReference type="ARBA" id="ARBA00022679"/>
    </source>
</evidence>
<name>A0A7T0BY12_9BACT</name>
<dbReference type="InterPro" id="IPR050229">
    <property type="entry name" value="GlpE_sulfurtransferase"/>
</dbReference>
<protein>
    <submittedName>
        <fullName evidence="4">Thiosulfate sulfurtransferase GlpE</fullName>
        <ecNumber evidence="4">2.8.1.1</ecNumber>
    </submittedName>
</protein>
<sequence length="111" mass="12355">MPGISQVDIHQVKQWLDDKSTTILDIRDPMTYAMGHIPTAQHIDNETVKQAMESLDKDGNVVICCYHGNSSQGAAGFFMENGFTDVHSMMGGFEEWKQTYPAETGNPSEDE</sequence>
<dbReference type="AlphaFoldDB" id="A0A7T0BY12"/>
<dbReference type="GO" id="GO:0004792">
    <property type="term" value="F:thiosulfate-cyanide sulfurtransferase activity"/>
    <property type="evidence" value="ECO:0007669"/>
    <property type="project" value="UniProtKB-EC"/>
</dbReference>
<dbReference type="CDD" id="cd01444">
    <property type="entry name" value="GlpE_ST"/>
    <property type="match status" value="1"/>
</dbReference>
<dbReference type="InterPro" id="IPR036873">
    <property type="entry name" value="Rhodanese-like_dom_sf"/>
</dbReference>
<dbReference type="Gene3D" id="3.40.250.10">
    <property type="entry name" value="Rhodanese-like domain"/>
    <property type="match status" value="1"/>
</dbReference>
<evidence type="ECO:0000256" key="1">
    <source>
        <dbReference type="ARBA" id="ARBA00022490"/>
    </source>
</evidence>
<dbReference type="PROSITE" id="PS50206">
    <property type="entry name" value="RHODANESE_3"/>
    <property type="match status" value="1"/>
</dbReference>
<evidence type="ECO:0000259" key="3">
    <source>
        <dbReference type="PROSITE" id="PS50206"/>
    </source>
</evidence>
<evidence type="ECO:0000313" key="4">
    <source>
        <dbReference type="EMBL" id="QPJ63013.1"/>
    </source>
</evidence>
<keyword evidence="1" id="KW-0963">Cytoplasm</keyword>
<dbReference type="EC" id="2.8.1.1" evidence="4"/>
<dbReference type="Pfam" id="PF00581">
    <property type="entry name" value="Rhodanese"/>
    <property type="match status" value="1"/>
</dbReference>
<dbReference type="InterPro" id="IPR001763">
    <property type="entry name" value="Rhodanese-like_dom"/>
</dbReference>
<organism evidence="4 5">
    <name type="scientific">Candidatus Nitronauta litoralis</name>
    <dbReference type="NCBI Taxonomy" id="2705533"/>
    <lineage>
        <taxon>Bacteria</taxon>
        <taxon>Pseudomonadati</taxon>
        <taxon>Nitrospinota/Tectimicrobiota group</taxon>
        <taxon>Nitrospinota</taxon>
        <taxon>Nitrospinia</taxon>
        <taxon>Nitrospinales</taxon>
        <taxon>Nitrospinaceae</taxon>
        <taxon>Candidatus Nitronauta</taxon>
    </lineage>
</organism>
<dbReference type="NCBIfam" id="NF001195">
    <property type="entry name" value="PRK00162.1"/>
    <property type="match status" value="1"/>
</dbReference>
<reference evidence="4 5" key="1">
    <citation type="submission" date="2020-02" db="EMBL/GenBank/DDBJ databases">
        <title>Genomic and physiological characterization of two novel Nitrospinaceae genera.</title>
        <authorList>
            <person name="Mueller A.J."/>
            <person name="Jung M.-Y."/>
            <person name="Strachan C.R."/>
            <person name="Herbold C.W."/>
            <person name="Kirkegaard R.H."/>
            <person name="Daims H."/>
        </authorList>
    </citation>
    <scope>NUCLEOTIDE SEQUENCE [LARGE SCALE GENOMIC DNA]</scope>
    <source>
        <strain evidence="4">EB</strain>
    </source>
</reference>
<dbReference type="EMBL" id="CP048685">
    <property type="protein sequence ID" value="QPJ63013.1"/>
    <property type="molecule type" value="Genomic_DNA"/>
</dbReference>
<dbReference type="InterPro" id="IPR023695">
    <property type="entry name" value="Thiosulf_sulfurTrfase"/>
</dbReference>
<dbReference type="PANTHER" id="PTHR43031">
    <property type="entry name" value="FAD-DEPENDENT OXIDOREDUCTASE"/>
    <property type="match status" value="1"/>
</dbReference>
<proteinExistence type="predicted"/>
<keyword evidence="2 4" id="KW-0808">Transferase</keyword>
<dbReference type="Proteomes" id="UP000594688">
    <property type="component" value="Chromosome"/>
</dbReference>
<dbReference type="KEGG" id="nli:G3M70_14455"/>
<dbReference type="PANTHER" id="PTHR43031:SF6">
    <property type="entry name" value="THIOSULFATE SULFURTRANSFERASE GLPE"/>
    <property type="match status" value="1"/>
</dbReference>
<evidence type="ECO:0000313" key="5">
    <source>
        <dbReference type="Proteomes" id="UP000594688"/>
    </source>
</evidence>
<dbReference type="SMART" id="SM00450">
    <property type="entry name" value="RHOD"/>
    <property type="match status" value="1"/>
</dbReference>